<dbReference type="AlphaFoldDB" id="A0A3P7PWE2"/>
<dbReference type="PANTHER" id="PTHR30486">
    <property type="entry name" value="TWITCHING MOTILITY PROTEIN PILT"/>
    <property type="match status" value="1"/>
</dbReference>
<keyword evidence="3" id="KW-1185">Reference proteome</keyword>
<evidence type="ECO:0000313" key="2">
    <source>
        <dbReference type="EMBL" id="VDN47561.1"/>
    </source>
</evidence>
<accession>A0A3P7PWE2</accession>
<evidence type="ECO:0000313" key="3">
    <source>
        <dbReference type="Proteomes" id="UP000279029"/>
    </source>
</evidence>
<dbReference type="OrthoDB" id="1981678at2"/>
<sequence length="621" mass="71596">MLNFIMILVVLIIFVAISIVYFKKGDSTHYLEQKLLNNNERFQFEAIVDFIKDAINDITRTNLYEMGLSEDEFKRRLNKRSALKKALKNCTYGSALDKEYVKDFICDLLKKNYITEKNVDKIMYFGQPSFLSVQDKFEILLYHYKKSHGTLALSQMIMEHNLDDLKHIIENGKTPSYIITTQEIEELFCNSQIQLSYDDKLKVITQRVYQIYKGFGVVDEIRDMAIDGVSGGVSGVVEKATDKVMEDYLSQIIQTPNHYDSIWIFYKGKSIHLSFLSFGTEKELRRICQNIYRYNKAGQLSESTGFKVNEMKDGSRVVVVRPGFSESWAFFVRKFHIVNVTLEELISDENAKLPIETIRYLIKGARIISITGSQGSGKTTLLMAMVEAIYGTLTLRVQEMAFELHLRKVYPMRNILTFKETPTITGQAGMDVQKKTDGSVSILGEIATDEVAVWMLQMAQVASLFTLFTHHAKSVKDLVLSLRNSLLKCGVFRDEKIAEQQVVSVLDFDIHLERDGDGKRYISRITEIVALELETPYNKDYRQTSNQVDQQSAFMDTMTDYFTRRTDRKKYESRDVVVFEEGCYKTVHSMSENTIKEMGKNMSKKDFQDFVLFQNENWGCG</sequence>
<name>A0A3P7PWE2_9FIRM</name>
<dbReference type="Proteomes" id="UP000279029">
    <property type="component" value="Chromosome"/>
</dbReference>
<reference evidence="2 3" key="1">
    <citation type="submission" date="2018-09" db="EMBL/GenBank/DDBJ databases">
        <authorList>
            <person name="Postec A."/>
        </authorList>
    </citation>
    <scope>NUCLEOTIDE SEQUENCE [LARGE SCALE GENOMIC DNA]</scope>
    <source>
        <strain evidence="2">70B-A</strain>
    </source>
</reference>
<dbReference type="RefSeq" id="WP_125136849.1">
    <property type="nucleotide sequence ID" value="NZ_LR130778.1"/>
</dbReference>
<proteinExistence type="inferred from homology"/>
<dbReference type="PANTHER" id="PTHR30486:SF6">
    <property type="entry name" value="TYPE IV PILUS RETRACTATION ATPASE PILT"/>
    <property type="match status" value="1"/>
</dbReference>
<comment type="similarity">
    <text evidence="1">Belongs to the GSP E family.</text>
</comment>
<organism evidence="2 3">
    <name type="scientific">Petrocella atlantisensis</name>
    <dbReference type="NCBI Taxonomy" id="2173034"/>
    <lineage>
        <taxon>Bacteria</taxon>
        <taxon>Bacillati</taxon>
        <taxon>Bacillota</taxon>
        <taxon>Clostridia</taxon>
        <taxon>Lachnospirales</taxon>
        <taxon>Vallitaleaceae</taxon>
        <taxon>Petrocella</taxon>
    </lineage>
</organism>
<dbReference type="Gene3D" id="3.40.50.300">
    <property type="entry name" value="P-loop containing nucleotide triphosphate hydrolases"/>
    <property type="match status" value="1"/>
</dbReference>
<evidence type="ECO:0000256" key="1">
    <source>
        <dbReference type="ARBA" id="ARBA00006611"/>
    </source>
</evidence>
<dbReference type="KEGG" id="cbar:PATL70BA_1674"/>
<protein>
    <submittedName>
        <fullName evidence="2">Pilus assembly protein CpaF</fullName>
    </submittedName>
</protein>
<gene>
    <name evidence="2" type="ORF">PATL70BA_1674</name>
</gene>
<dbReference type="InterPro" id="IPR050921">
    <property type="entry name" value="T4SS_GSP_E_ATPase"/>
</dbReference>
<dbReference type="GO" id="GO:0016887">
    <property type="term" value="F:ATP hydrolysis activity"/>
    <property type="evidence" value="ECO:0007669"/>
    <property type="project" value="InterPro"/>
</dbReference>
<dbReference type="EMBL" id="LR130778">
    <property type="protein sequence ID" value="VDN47561.1"/>
    <property type="molecule type" value="Genomic_DNA"/>
</dbReference>
<dbReference type="SUPFAM" id="SSF52540">
    <property type="entry name" value="P-loop containing nucleoside triphosphate hydrolases"/>
    <property type="match status" value="1"/>
</dbReference>
<dbReference type="InterPro" id="IPR027417">
    <property type="entry name" value="P-loop_NTPase"/>
</dbReference>